<keyword evidence="2" id="KW-1185">Reference proteome</keyword>
<evidence type="ECO:0000313" key="1">
    <source>
        <dbReference type="EMBL" id="KAG7296216.1"/>
    </source>
</evidence>
<name>A0ABQ7PTB5_PLUXY</name>
<gene>
    <name evidence="1" type="ORF">JYU34_021326</name>
</gene>
<dbReference type="Proteomes" id="UP000823941">
    <property type="component" value="Chromosome 29"/>
</dbReference>
<proteinExistence type="predicted"/>
<dbReference type="EMBL" id="JAHIBW010000029">
    <property type="protein sequence ID" value="KAG7296216.1"/>
    <property type="molecule type" value="Genomic_DNA"/>
</dbReference>
<reference evidence="1 2" key="1">
    <citation type="submission" date="2021-06" db="EMBL/GenBank/DDBJ databases">
        <title>A haploid diamondback moth (Plutella xylostella L.) genome assembly resolves 31 chromosomes and identifies a diamide resistance mutation.</title>
        <authorList>
            <person name="Ward C.M."/>
            <person name="Perry K.D."/>
            <person name="Baker G."/>
            <person name="Powis K."/>
            <person name="Heckel D.G."/>
            <person name="Baxter S.W."/>
        </authorList>
    </citation>
    <scope>NUCLEOTIDE SEQUENCE [LARGE SCALE GENOMIC DNA]</scope>
    <source>
        <strain evidence="1 2">LV</strain>
        <tissue evidence="1">Single pupa</tissue>
    </source>
</reference>
<sequence length="57" mass="6304">MSVFVRWPAGMRRRCVRAVLFAAAAAAAAAGQPYFTPLYQDVANFLSQQHSTNFIDL</sequence>
<protein>
    <submittedName>
        <fullName evidence="1">Uncharacterized protein</fullName>
    </submittedName>
</protein>
<evidence type="ECO:0000313" key="2">
    <source>
        <dbReference type="Proteomes" id="UP000823941"/>
    </source>
</evidence>
<comment type="caution">
    <text evidence="1">The sequence shown here is derived from an EMBL/GenBank/DDBJ whole genome shotgun (WGS) entry which is preliminary data.</text>
</comment>
<organism evidence="1 2">
    <name type="scientific">Plutella xylostella</name>
    <name type="common">Diamondback moth</name>
    <name type="synonym">Plutella maculipennis</name>
    <dbReference type="NCBI Taxonomy" id="51655"/>
    <lineage>
        <taxon>Eukaryota</taxon>
        <taxon>Metazoa</taxon>
        <taxon>Ecdysozoa</taxon>
        <taxon>Arthropoda</taxon>
        <taxon>Hexapoda</taxon>
        <taxon>Insecta</taxon>
        <taxon>Pterygota</taxon>
        <taxon>Neoptera</taxon>
        <taxon>Endopterygota</taxon>
        <taxon>Lepidoptera</taxon>
        <taxon>Glossata</taxon>
        <taxon>Ditrysia</taxon>
        <taxon>Yponomeutoidea</taxon>
        <taxon>Plutellidae</taxon>
        <taxon>Plutella</taxon>
    </lineage>
</organism>
<accession>A0ABQ7PTB5</accession>